<reference evidence="3 4" key="1">
    <citation type="submission" date="2019-11" db="EMBL/GenBank/DDBJ databases">
        <title>Comparative genomics of hydrocarbon-degrading Desulfosarcina strains.</title>
        <authorList>
            <person name="Watanabe M."/>
            <person name="Kojima H."/>
            <person name="Fukui M."/>
        </authorList>
    </citation>
    <scope>NUCLEOTIDE SEQUENCE [LARGE SCALE GENOMIC DNA]</scope>
    <source>
        <strain evidence="3 4">PP31</strain>
    </source>
</reference>
<dbReference type="Pfam" id="PF00483">
    <property type="entry name" value="NTP_transferase"/>
    <property type="match status" value="1"/>
</dbReference>
<dbReference type="CDD" id="cd06422">
    <property type="entry name" value="NTP_transferase_like_1"/>
    <property type="match status" value="1"/>
</dbReference>
<dbReference type="InterPro" id="IPR011009">
    <property type="entry name" value="Kinase-like_dom_sf"/>
</dbReference>
<dbReference type="Pfam" id="PF01636">
    <property type="entry name" value="APH"/>
    <property type="match status" value="1"/>
</dbReference>
<evidence type="ECO:0000259" key="2">
    <source>
        <dbReference type="Pfam" id="PF01636"/>
    </source>
</evidence>
<dbReference type="Gene3D" id="3.90.550.10">
    <property type="entry name" value="Spore Coat Polysaccharide Biosynthesis Protein SpsA, Chain A"/>
    <property type="match status" value="1"/>
</dbReference>
<sequence>MKALILAAGFGTRLAPYTNHLPKALFPVGGTPLLGRTIAALKAAGCRDIAVNTHHLAEQIRVYLAANDFGLPVHLSHESNILGTGGAIRRLADFWDNTPFLVVNADILTDIDLGEVYRSHCARSAPVTLVMQDHEKFNQVWVDQENRVVGFERFSDPPPPDRHRKLAFTGIHVIDPDIVGRIPEEKFCDIISIYRELLAEGHSINANVVRNHYWQDVGTPQRFRDAVIDALAPDVFRTAFPGDVPEAIDFLLLAGDGSDRKWYRLSDGRNSIVMADHGITPDPEGSEIRSFVAIGTHLHNRGLPVPRIYRHDEFSGLVFMEDLGNNHLQQAIRQDADGGLIKQRYCKVIDTLLDLSTRAAEGFDPHWTCQSEAYDRNLILNNECRYFLDAFVNGYLNLAVEYEDLAASFETLASRTLENGLTGLIHRDFQSRNVMIRDDRHYLIDFQGARIGPIQYDLASLLIDPYARLHPDLQHELLNYAVEQAKKRLKCDPERFVYGYRHCAVTRNLQMLGAFGFLSRVKGKRLFERWIPTAGNMLADHLRAAGDSDLPELAALFETIRRELSQSRPRPSDH</sequence>
<evidence type="ECO:0000313" key="3">
    <source>
        <dbReference type="EMBL" id="BBO73836.1"/>
    </source>
</evidence>
<dbReference type="Gene3D" id="3.90.1200.10">
    <property type="match status" value="1"/>
</dbReference>
<accession>A0A5K7YWY0</accession>
<keyword evidence="4" id="KW-1185">Reference proteome</keyword>
<dbReference type="OrthoDB" id="9809275at2"/>
<dbReference type="PANTHER" id="PTHR22572">
    <property type="entry name" value="SUGAR-1-PHOSPHATE GUANYL TRANSFERASE"/>
    <property type="match status" value="1"/>
</dbReference>
<dbReference type="InterPro" id="IPR002575">
    <property type="entry name" value="Aminoglycoside_PTrfase"/>
</dbReference>
<dbReference type="InterPro" id="IPR050486">
    <property type="entry name" value="Mannose-1P_guanyltransferase"/>
</dbReference>
<dbReference type="Gene3D" id="3.30.200.20">
    <property type="entry name" value="Phosphorylase Kinase, domain 1"/>
    <property type="match status" value="1"/>
</dbReference>
<evidence type="ECO:0000313" key="4">
    <source>
        <dbReference type="Proteomes" id="UP000427769"/>
    </source>
</evidence>
<dbReference type="InterPro" id="IPR005835">
    <property type="entry name" value="NTP_transferase_dom"/>
</dbReference>
<dbReference type="Proteomes" id="UP000427769">
    <property type="component" value="Chromosome"/>
</dbReference>
<dbReference type="AlphaFoldDB" id="A0A5K7YWY0"/>
<feature type="domain" description="Nucleotidyl transferase" evidence="1">
    <location>
        <begin position="2"/>
        <end position="227"/>
    </location>
</feature>
<dbReference type="RefSeq" id="WP_155302910.1">
    <property type="nucleotide sequence ID" value="NZ_AP021875.1"/>
</dbReference>
<dbReference type="InterPro" id="IPR029044">
    <property type="entry name" value="Nucleotide-diphossugar_trans"/>
</dbReference>
<dbReference type="SUPFAM" id="SSF56112">
    <property type="entry name" value="Protein kinase-like (PK-like)"/>
    <property type="match status" value="1"/>
</dbReference>
<dbReference type="KEGG" id="dwd:DSCW_12530"/>
<protein>
    <recommendedName>
        <fullName evidence="5">Aminoglycoside phosphotransferase</fullName>
    </recommendedName>
</protein>
<name>A0A5K7YWY0_9BACT</name>
<dbReference type="EMBL" id="AP021875">
    <property type="protein sequence ID" value="BBO73836.1"/>
    <property type="molecule type" value="Genomic_DNA"/>
</dbReference>
<gene>
    <name evidence="3" type="ORF">DSCW_12530</name>
</gene>
<proteinExistence type="predicted"/>
<dbReference type="SUPFAM" id="SSF53448">
    <property type="entry name" value="Nucleotide-diphospho-sugar transferases"/>
    <property type="match status" value="1"/>
</dbReference>
<evidence type="ECO:0000259" key="1">
    <source>
        <dbReference type="Pfam" id="PF00483"/>
    </source>
</evidence>
<feature type="domain" description="Aminoglycoside phosphotransferase" evidence="2">
    <location>
        <begin position="252"/>
        <end position="464"/>
    </location>
</feature>
<evidence type="ECO:0008006" key="5">
    <source>
        <dbReference type="Google" id="ProtNLM"/>
    </source>
</evidence>
<organism evidence="3 4">
    <name type="scientific">Desulfosarcina widdelii</name>
    <dbReference type="NCBI Taxonomy" id="947919"/>
    <lineage>
        <taxon>Bacteria</taxon>
        <taxon>Pseudomonadati</taxon>
        <taxon>Thermodesulfobacteriota</taxon>
        <taxon>Desulfobacteria</taxon>
        <taxon>Desulfobacterales</taxon>
        <taxon>Desulfosarcinaceae</taxon>
        <taxon>Desulfosarcina</taxon>
    </lineage>
</organism>